<reference evidence="1" key="1">
    <citation type="submission" date="2024-02" db="EMBL/GenBank/DDBJ databases">
        <title>Klebsiella phages.</title>
        <authorList>
            <person name="Li J."/>
            <person name="Feng Y."/>
            <person name="Zong Z."/>
        </authorList>
    </citation>
    <scope>NUCLEOTIDE SEQUENCE</scope>
</reference>
<dbReference type="EMBL" id="PP357458">
    <property type="protein sequence ID" value="WWT41161.1"/>
    <property type="molecule type" value="Genomic_DNA"/>
</dbReference>
<accession>A0AC61ZTA0</accession>
<evidence type="ECO:0000313" key="1">
    <source>
        <dbReference type="EMBL" id="WWT41161.1"/>
    </source>
</evidence>
<sequence length="156" mass="17805">MAIPDYADERSYGNFSRGFVGTAHGDNGSSYRASWNTQCDAEPTKMILTYGRPVCAYCGNMGLALQPNIDRFRDYDVVGYTCVCKDAMDEVEWRNEMTALQNKHHEELQALECREPKTNPDVIKRIITRLTSKLEEAKTMSEVQDILEQLKAVREE</sequence>
<organism evidence="1">
    <name type="scientific">Klebsiella phage phi1_175008</name>
    <dbReference type="NCBI Taxonomy" id="3127744"/>
    <lineage>
        <taxon>Viruses</taxon>
        <taxon>Duplodnaviria</taxon>
        <taxon>Heunggongvirae</taxon>
        <taxon>Uroviricota</taxon>
        <taxon>Caudoviricetes</taxon>
        <taxon>Stephanstirmvirinae</taxon>
    </lineage>
</organism>
<proteinExistence type="predicted"/>
<protein>
    <submittedName>
        <fullName evidence="1">Uncharacterized protein</fullName>
    </submittedName>
</protein>
<name>A0AC61ZTA0_9CAUD</name>